<dbReference type="RefSeq" id="XP_033353682.1">
    <property type="nucleotide sequence ID" value="XM_033497791.1"/>
</dbReference>
<keyword evidence="1" id="KW-0472">Membrane</keyword>
<dbReference type="Proteomes" id="UP000504631">
    <property type="component" value="Unplaced"/>
</dbReference>
<dbReference type="KEGG" id="bvk:117235607"/>
<organism evidence="3 4">
    <name type="scientific">Bombus vosnesenskii</name>
    <dbReference type="NCBI Taxonomy" id="207650"/>
    <lineage>
        <taxon>Eukaryota</taxon>
        <taxon>Metazoa</taxon>
        <taxon>Ecdysozoa</taxon>
        <taxon>Arthropoda</taxon>
        <taxon>Hexapoda</taxon>
        <taxon>Insecta</taxon>
        <taxon>Pterygota</taxon>
        <taxon>Neoptera</taxon>
        <taxon>Endopterygota</taxon>
        <taxon>Hymenoptera</taxon>
        <taxon>Apocrita</taxon>
        <taxon>Aculeata</taxon>
        <taxon>Apoidea</taxon>
        <taxon>Anthophila</taxon>
        <taxon>Apidae</taxon>
        <taxon>Bombus</taxon>
        <taxon>Pyrobombus</taxon>
    </lineage>
</organism>
<protein>
    <submittedName>
        <fullName evidence="4">Uncharacterized protein LOC117235607</fullName>
    </submittedName>
</protein>
<proteinExistence type="predicted"/>
<dbReference type="GeneID" id="117235607"/>
<reference evidence="4" key="1">
    <citation type="submission" date="2025-08" db="UniProtKB">
        <authorList>
            <consortium name="RefSeq"/>
        </authorList>
    </citation>
    <scope>IDENTIFICATION</scope>
    <source>
        <tissue evidence="4">Muscle</tissue>
    </source>
</reference>
<feature type="transmembrane region" description="Helical" evidence="1">
    <location>
        <begin position="118"/>
        <end position="138"/>
    </location>
</feature>
<keyword evidence="2" id="KW-0732">Signal</keyword>
<dbReference type="AlphaFoldDB" id="A0A6J3KKI4"/>
<name>A0A6J3KKI4_9HYME</name>
<feature type="signal peptide" evidence="2">
    <location>
        <begin position="1"/>
        <end position="22"/>
    </location>
</feature>
<evidence type="ECO:0000313" key="3">
    <source>
        <dbReference type="Proteomes" id="UP000504631"/>
    </source>
</evidence>
<accession>A0A6J3KKI4</accession>
<keyword evidence="3" id="KW-1185">Reference proteome</keyword>
<gene>
    <name evidence="4" type="primary">LOC117235607</name>
</gene>
<evidence type="ECO:0000313" key="4">
    <source>
        <dbReference type="RefSeq" id="XP_033353682.1"/>
    </source>
</evidence>
<sequence length="256" mass="28409">MLFPVTTKALPLLSAFTVSIVAQDTKTTVFPFAGNGSVLESPSREESALRPDMTRSSELLARPPTLPVPVNNYLLAPQRTFIHHRGENVPPYVYDNPHFSYPVAHSIDYPLGPSSKQLVIVSFIGLLLLFAVIQNTIVNAKRRDILTDVLSARKKRELYAAYNFDSVTAEQEDVLEEDARVRCIQRTVCLENRKLSKAFGATGKILAKYLTRSVEKSLKSSSGWFRLVRDAGEAGVRGEECEVLYRGCDEEVSSGS</sequence>
<evidence type="ECO:0000256" key="1">
    <source>
        <dbReference type="SAM" id="Phobius"/>
    </source>
</evidence>
<keyword evidence="1" id="KW-0812">Transmembrane</keyword>
<evidence type="ECO:0000256" key="2">
    <source>
        <dbReference type="SAM" id="SignalP"/>
    </source>
</evidence>
<keyword evidence="1" id="KW-1133">Transmembrane helix</keyword>
<feature type="chain" id="PRO_5026943154" evidence="2">
    <location>
        <begin position="23"/>
        <end position="256"/>
    </location>
</feature>